<feature type="transmembrane region" description="Helical" evidence="8">
    <location>
        <begin position="344"/>
        <end position="368"/>
    </location>
</feature>
<evidence type="ECO:0000256" key="7">
    <source>
        <dbReference type="ARBA" id="ARBA00023136"/>
    </source>
</evidence>
<dbReference type="InterPro" id="IPR047817">
    <property type="entry name" value="ABC2_TM_bact-type"/>
</dbReference>
<accession>U7UED1</accession>
<comment type="caution">
    <text evidence="10">The sequence shown here is derived from an EMBL/GenBank/DDBJ whole genome shotgun (WGS) entry which is preliminary data.</text>
</comment>
<dbReference type="OrthoDB" id="9776218at2"/>
<evidence type="ECO:0000256" key="3">
    <source>
        <dbReference type="ARBA" id="ARBA00022448"/>
    </source>
</evidence>
<dbReference type="AlphaFoldDB" id="U7UED1"/>
<evidence type="ECO:0000256" key="5">
    <source>
        <dbReference type="ARBA" id="ARBA00022692"/>
    </source>
</evidence>
<dbReference type="GO" id="GO:0140359">
    <property type="term" value="F:ABC-type transporter activity"/>
    <property type="evidence" value="ECO:0007669"/>
    <property type="project" value="InterPro"/>
</dbReference>
<dbReference type="GO" id="GO:0005886">
    <property type="term" value="C:plasma membrane"/>
    <property type="evidence" value="ECO:0007669"/>
    <property type="project" value="UniProtKB-SubCell"/>
</dbReference>
<keyword evidence="5 8" id="KW-0812">Transmembrane</keyword>
<evidence type="ECO:0000259" key="9">
    <source>
        <dbReference type="PROSITE" id="PS51012"/>
    </source>
</evidence>
<dbReference type="PATRIC" id="fig|1111454.3.peg.1827"/>
<feature type="transmembrane region" description="Helical" evidence="8">
    <location>
        <begin position="287"/>
        <end position="309"/>
    </location>
</feature>
<dbReference type="PANTHER" id="PTHR30294">
    <property type="entry name" value="MEMBRANE COMPONENT OF ABC TRANSPORTER YHHJ-RELATED"/>
    <property type="match status" value="1"/>
</dbReference>
<keyword evidence="11" id="KW-1185">Reference proteome</keyword>
<dbReference type="Pfam" id="PF12698">
    <property type="entry name" value="ABC2_membrane_3"/>
    <property type="match status" value="1"/>
</dbReference>
<dbReference type="InterPro" id="IPR051449">
    <property type="entry name" value="ABC-2_transporter_component"/>
</dbReference>
<feature type="domain" description="ABC transmembrane type-2" evidence="9">
    <location>
        <begin position="146"/>
        <end position="372"/>
    </location>
</feature>
<feature type="transmembrane region" description="Helical" evidence="8">
    <location>
        <begin position="26"/>
        <end position="46"/>
    </location>
</feature>
<dbReference type="RefSeq" id="WP_023054296.1">
    <property type="nucleotide sequence ID" value="NZ_AWXA01000051.1"/>
</dbReference>
<evidence type="ECO:0000313" key="11">
    <source>
        <dbReference type="Proteomes" id="UP000017090"/>
    </source>
</evidence>
<feature type="transmembrane region" description="Helical" evidence="8">
    <location>
        <begin position="229"/>
        <end position="250"/>
    </location>
</feature>
<sequence>MTNFSRRMKALIKKEFLQMFRDRSSLIIGIIVPIMMILLIGFGMSFDVKNIPVAVVLEDTSPTAQDMVSFLDGSDYFSPYYVTSLHEGEALLDHRKAEAILIIPSDFTESLAKGTGSVQMITYGVDATTARTAGGYLESGIAQWSAEHSGTYLPELTPRGSINIISRQWFNDANTSTWFFIPGLIVIVQTLVGVFLTTLVMSREWERGTLESLFITPVRPLEIVLAKMIPYFCISFSGFMLCIFASRFLYHVPMHGPLWIIIFASMEFIFVSLGMGLTISSVLKNQFLACQIALTVSMLPTVMLSGFIFDLHNVPFAINVIGHLVPATYYMELLKSLFLAGTNWFIITRNCSVLAAYAVLFTALSFIVTKKRL</sequence>
<gene>
    <name evidence="10" type="ORF">HMPREF1250_1147</name>
</gene>
<evidence type="ECO:0000256" key="4">
    <source>
        <dbReference type="ARBA" id="ARBA00022475"/>
    </source>
</evidence>
<reference evidence="10 11" key="1">
    <citation type="submission" date="2013-09" db="EMBL/GenBank/DDBJ databases">
        <authorList>
            <person name="Durkin A.S."/>
            <person name="Haft D.R."/>
            <person name="McCorrison J."/>
            <person name="Torralba M."/>
            <person name="Gillis M."/>
            <person name="Haft D.H."/>
            <person name="Methe B."/>
            <person name="Sutton G."/>
            <person name="Nelson K.E."/>
        </authorList>
    </citation>
    <scope>NUCLEOTIDE SEQUENCE [LARGE SCALE GENOMIC DNA]</scope>
    <source>
        <strain evidence="10 11">BV3C16-1</strain>
    </source>
</reference>
<dbReference type="eggNOG" id="COG0842">
    <property type="taxonomic scope" value="Bacteria"/>
</dbReference>
<evidence type="ECO:0000256" key="8">
    <source>
        <dbReference type="SAM" id="Phobius"/>
    </source>
</evidence>
<proteinExistence type="inferred from homology"/>
<evidence type="ECO:0000256" key="6">
    <source>
        <dbReference type="ARBA" id="ARBA00022989"/>
    </source>
</evidence>
<keyword evidence="4" id="KW-1003">Cell membrane</keyword>
<organism evidence="10 11">
    <name type="scientific">Megasphaera vaginalis</name>
    <name type="common">ex Srinivasan et al. 2021</name>
    <dbReference type="NCBI Taxonomy" id="1111454"/>
    <lineage>
        <taxon>Bacteria</taxon>
        <taxon>Bacillati</taxon>
        <taxon>Bacillota</taxon>
        <taxon>Negativicutes</taxon>
        <taxon>Veillonellales</taxon>
        <taxon>Veillonellaceae</taxon>
        <taxon>Megasphaera</taxon>
    </lineage>
</organism>
<evidence type="ECO:0000313" key="10">
    <source>
        <dbReference type="EMBL" id="ERT57792.1"/>
    </source>
</evidence>
<dbReference type="PANTHER" id="PTHR30294:SF29">
    <property type="entry name" value="MULTIDRUG ABC TRANSPORTER PERMEASE YBHS-RELATED"/>
    <property type="match status" value="1"/>
</dbReference>
<dbReference type="Gene3D" id="3.40.1710.10">
    <property type="entry name" value="abc type-2 transporter like domain"/>
    <property type="match status" value="1"/>
</dbReference>
<dbReference type="EMBL" id="AWXA01000051">
    <property type="protein sequence ID" value="ERT57792.1"/>
    <property type="molecule type" value="Genomic_DNA"/>
</dbReference>
<comment type="subcellular location">
    <subcellularLocation>
        <location evidence="1">Cell membrane</location>
        <topology evidence="1">Multi-pass membrane protein</topology>
    </subcellularLocation>
</comment>
<evidence type="ECO:0000256" key="1">
    <source>
        <dbReference type="ARBA" id="ARBA00004651"/>
    </source>
</evidence>
<dbReference type="PROSITE" id="PS51012">
    <property type="entry name" value="ABC_TM2"/>
    <property type="match status" value="1"/>
</dbReference>
<keyword evidence="6 8" id="KW-1133">Transmembrane helix</keyword>
<dbReference type="Proteomes" id="UP000017090">
    <property type="component" value="Unassembled WGS sequence"/>
</dbReference>
<feature type="transmembrane region" description="Helical" evidence="8">
    <location>
        <begin position="178"/>
        <end position="200"/>
    </location>
</feature>
<dbReference type="InterPro" id="IPR013525">
    <property type="entry name" value="ABC2_TM"/>
</dbReference>
<comment type="similarity">
    <text evidence="2">Belongs to the ABC-2 integral membrane protein family.</text>
</comment>
<protein>
    <submittedName>
        <fullName evidence="10">ABC-2 family transporter protein</fullName>
    </submittedName>
</protein>
<keyword evidence="3" id="KW-0813">Transport</keyword>
<name>U7UED1_9FIRM</name>
<dbReference type="STRING" id="1111454.HMPREF1250_1147"/>
<feature type="transmembrane region" description="Helical" evidence="8">
    <location>
        <begin position="256"/>
        <end position="275"/>
    </location>
</feature>
<evidence type="ECO:0000256" key="2">
    <source>
        <dbReference type="ARBA" id="ARBA00007783"/>
    </source>
</evidence>
<keyword evidence="7 8" id="KW-0472">Membrane</keyword>